<dbReference type="RefSeq" id="WP_345198748.1">
    <property type="nucleotide sequence ID" value="NZ_BAABFL010000472.1"/>
</dbReference>
<sequence>MKASINILFLCQFLSISPSLIAWQLVREQEGISVYTRYVEKSPLKAFKAVTTIDSTLTALVALLEDTKAGPDWLYSCLSLKRIHSDSPTQVYNYTINDLPWPVKDRDAIIYSELEQDPQTKTVRITMKGLPHYLPDKNDYVRVPYLTGEWTIVPIKNHTMEISYTAHIEPGGKIPDWLVNTLLVDTPLKTFIQMKKLLPQEKYQLATRAYIKSP</sequence>
<name>A0ABP8V7K4_9GAMM</name>
<dbReference type="InterPro" id="IPR002913">
    <property type="entry name" value="START_lipid-bd_dom"/>
</dbReference>
<evidence type="ECO:0000313" key="2">
    <source>
        <dbReference type="EMBL" id="GAA4652228.1"/>
    </source>
</evidence>
<evidence type="ECO:0000259" key="1">
    <source>
        <dbReference type="PROSITE" id="PS50848"/>
    </source>
</evidence>
<proteinExistence type="predicted"/>
<dbReference type="CDD" id="cd08876">
    <property type="entry name" value="START_1"/>
    <property type="match status" value="1"/>
</dbReference>
<comment type="caution">
    <text evidence="2">The sequence shown here is derived from an EMBL/GenBank/DDBJ whole genome shotgun (WGS) entry which is preliminary data.</text>
</comment>
<evidence type="ECO:0000313" key="3">
    <source>
        <dbReference type="Proteomes" id="UP001500604"/>
    </source>
</evidence>
<dbReference type="PIRSF" id="PIRSF039033">
    <property type="entry name" value="START_dom"/>
    <property type="match status" value="1"/>
</dbReference>
<dbReference type="InterPro" id="IPR051213">
    <property type="entry name" value="START_lipid_transfer"/>
</dbReference>
<accession>A0ABP8V7K4</accession>
<dbReference type="PANTHER" id="PTHR19308:SF14">
    <property type="entry name" value="START DOMAIN-CONTAINING PROTEIN"/>
    <property type="match status" value="1"/>
</dbReference>
<dbReference type="SUPFAM" id="SSF55961">
    <property type="entry name" value="Bet v1-like"/>
    <property type="match status" value="1"/>
</dbReference>
<reference evidence="3" key="1">
    <citation type="journal article" date="2019" name="Int. J. Syst. Evol. Microbiol.">
        <title>The Global Catalogue of Microorganisms (GCM) 10K type strain sequencing project: providing services to taxonomists for standard genome sequencing and annotation.</title>
        <authorList>
            <consortium name="The Broad Institute Genomics Platform"/>
            <consortium name="The Broad Institute Genome Sequencing Center for Infectious Disease"/>
            <person name="Wu L."/>
            <person name="Ma J."/>
        </authorList>
    </citation>
    <scope>NUCLEOTIDE SEQUENCE [LARGE SCALE GENOMIC DNA]</scope>
    <source>
        <strain evidence="3">JCM 17805</strain>
    </source>
</reference>
<keyword evidence="3" id="KW-1185">Reference proteome</keyword>
<feature type="domain" description="START" evidence="1">
    <location>
        <begin position="23"/>
        <end position="203"/>
    </location>
</feature>
<dbReference type="EMBL" id="BAABFL010000472">
    <property type="protein sequence ID" value="GAA4652228.1"/>
    <property type="molecule type" value="Genomic_DNA"/>
</dbReference>
<dbReference type="InterPro" id="IPR028347">
    <property type="entry name" value="START_dom_prot"/>
</dbReference>
<dbReference type="Pfam" id="PF01852">
    <property type="entry name" value="START"/>
    <property type="match status" value="1"/>
</dbReference>
<dbReference type="InterPro" id="IPR023393">
    <property type="entry name" value="START-like_dom_sf"/>
</dbReference>
<organism evidence="2 3">
    <name type="scientific">Kistimonas scapharcae</name>
    <dbReference type="NCBI Taxonomy" id="1036133"/>
    <lineage>
        <taxon>Bacteria</taxon>
        <taxon>Pseudomonadati</taxon>
        <taxon>Pseudomonadota</taxon>
        <taxon>Gammaproteobacteria</taxon>
        <taxon>Oceanospirillales</taxon>
        <taxon>Endozoicomonadaceae</taxon>
        <taxon>Kistimonas</taxon>
    </lineage>
</organism>
<gene>
    <name evidence="2" type="ORF">GCM10023116_45120</name>
</gene>
<dbReference type="Gene3D" id="3.30.530.20">
    <property type="match status" value="1"/>
</dbReference>
<dbReference type="PANTHER" id="PTHR19308">
    <property type="entry name" value="PHOSPHATIDYLCHOLINE TRANSFER PROTEIN"/>
    <property type="match status" value="1"/>
</dbReference>
<dbReference type="Proteomes" id="UP001500604">
    <property type="component" value="Unassembled WGS sequence"/>
</dbReference>
<protein>
    <submittedName>
        <fullName evidence="2">START domain-containing protein</fullName>
    </submittedName>
</protein>
<dbReference type="PROSITE" id="PS50848">
    <property type="entry name" value="START"/>
    <property type="match status" value="1"/>
</dbReference>